<evidence type="ECO:0000313" key="7">
    <source>
        <dbReference type="EMBL" id="SKA89269.1"/>
    </source>
</evidence>
<dbReference type="AlphaFoldDB" id="A0A1T4XI79"/>
<name>A0A1T4XI79_9MICO</name>
<accession>A0A1T4XI79</accession>
<proteinExistence type="predicted"/>
<dbReference type="Gene3D" id="1.10.357.10">
    <property type="entry name" value="Tetracycline Repressor, domain 2"/>
    <property type="match status" value="1"/>
</dbReference>
<feature type="region of interest" description="Disordered" evidence="5">
    <location>
        <begin position="1"/>
        <end position="22"/>
    </location>
</feature>
<dbReference type="InterPro" id="IPR009057">
    <property type="entry name" value="Homeodomain-like_sf"/>
</dbReference>
<evidence type="ECO:0000256" key="5">
    <source>
        <dbReference type="SAM" id="MobiDB-lite"/>
    </source>
</evidence>
<evidence type="ECO:0000259" key="6">
    <source>
        <dbReference type="PROSITE" id="PS50977"/>
    </source>
</evidence>
<dbReference type="Proteomes" id="UP000189735">
    <property type="component" value="Unassembled WGS sequence"/>
</dbReference>
<dbReference type="PROSITE" id="PS50977">
    <property type="entry name" value="HTH_TETR_2"/>
    <property type="match status" value="1"/>
</dbReference>
<dbReference type="SUPFAM" id="SSF48498">
    <property type="entry name" value="Tetracyclin repressor-like, C-terminal domain"/>
    <property type="match status" value="1"/>
</dbReference>
<evidence type="ECO:0000256" key="3">
    <source>
        <dbReference type="ARBA" id="ARBA00023163"/>
    </source>
</evidence>
<evidence type="ECO:0000256" key="4">
    <source>
        <dbReference type="PROSITE-ProRule" id="PRU00335"/>
    </source>
</evidence>
<keyword evidence="3" id="KW-0804">Transcription</keyword>
<evidence type="ECO:0000256" key="1">
    <source>
        <dbReference type="ARBA" id="ARBA00023015"/>
    </source>
</evidence>
<dbReference type="InterPro" id="IPR036271">
    <property type="entry name" value="Tet_transcr_reg_TetR-rel_C_sf"/>
</dbReference>
<dbReference type="Pfam" id="PF00440">
    <property type="entry name" value="TetR_N"/>
    <property type="match status" value="1"/>
</dbReference>
<reference evidence="8" key="1">
    <citation type="submission" date="2017-02" db="EMBL/GenBank/DDBJ databases">
        <authorList>
            <person name="Varghese N."/>
            <person name="Submissions S."/>
        </authorList>
    </citation>
    <scope>NUCLEOTIDE SEQUENCE [LARGE SCALE GENOMIC DNA]</scope>
    <source>
        <strain evidence="8">VKM Ac-2052</strain>
    </source>
</reference>
<feature type="DNA-binding region" description="H-T-H motif" evidence="4">
    <location>
        <begin position="44"/>
        <end position="63"/>
    </location>
</feature>
<dbReference type="EMBL" id="FUYG01000003">
    <property type="protein sequence ID" value="SKA89269.1"/>
    <property type="molecule type" value="Genomic_DNA"/>
</dbReference>
<keyword evidence="1" id="KW-0805">Transcription regulation</keyword>
<evidence type="ECO:0000313" key="8">
    <source>
        <dbReference type="Proteomes" id="UP000189735"/>
    </source>
</evidence>
<dbReference type="SUPFAM" id="SSF46689">
    <property type="entry name" value="Homeodomain-like"/>
    <property type="match status" value="1"/>
</dbReference>
<protein>
    <submittedName>
        <fullName evidence="7">Transcriptional regulator, TetR family</fullName>
    </submittedName>
</protein>
<organism evidence="7 8">
    <name type="scientific">Agreia bicolorata</name>
    <dbReference type="NCBI Taxonomy" id="110935"/>
    <lineage>
        <taxon>Bacteria</taxon>
        <taxon>Bacillati</taxon>
        <taxon>Actinomycetota</taxon>
        <taxon>Actinomycetes</taxon>
        <taxon>Micrococcales</taxon>
        <taxon>Microbacteriaceae</taxon>
        <taxon>Agreia</taxon>
    </lineage>
</organism>
<dbReference type="GO" id="GO:0003700">
    <property type="term" value="F:DNA-binding transcription factor activity"/>
    <property type="evidence" value="ECO:0007669"/>
    <property type="project" value="TreeGrafter"/>
</dbReference>
<dbReference type="RefSeq" id="WP_078713724.1">
    <property type="nucleotide sequence ID" value="NZ_FUYG01000003.1"/>
</dbReference>
<dbReference type="PANTHER" id="PTHR30055:SF234">
    <property type="entry name" value="HTH-TYPE TRANSCRIPTIONAL REGULATOR BETI"/>
    <property type="match status" value="1"/>
</dbReference>
<dbReference type="InterPro" id="IPR050109">
    <property type="entry name" value="HTH-type_TetR-like_transc_reg"/>
</dbReference>
<evidence type="ECO:0000256" key="2">
    <source>
        <dbReference type="ARBA" id="ARBA00023125"/>
    </source>
</evidence>
<dbReference type="InterPro" id="IPR001647">
    <property type="entry name" value="HTH_TetR"/>
</dbReference>
<feature type="domain" description="HTH tetR-type" evidence="6">
    <location>
        <begin position="23"/>
        <end position="81"/>
    </location>
</feature>
<gene>
    <name evidence="7" type="ORF">SAMN06295879_1168</name>
</gene>
<keyword evidence="2 4" id="KW-0238">DNA-binding</keyword>
<dbReference type="PANTHER" id="PTHR30055">
    <property type="entry name" value="HTH-TYPE TRANSCRIPTIONAL REGULATOR RUTR"/>
    <property type="match status" value="1"/>
</dbReference>
<dbReference type="GO" id="GO:0000976">
    <property type="term" value="F:transcription cis-regulatory region binding"/>
    <property type="evidence" value="ECO:0007669"/>
    <property type="project" value="TreeGrafter"/>
</dbReference>
<sequence length="235" mass="25136">MTDTSTSPRRAARPPRAPRRDAAENRLAILDAAISELNHNPDASLETIASAAGLSRRSIYGHFSTRDELIAELNDRGIARVTAALTPIRHADARVALALVGARLWSEVEDVRVTAQLAIRGPRREIVAEGLEPVRRGLLAIVRQGVGAGQLRTDIEPRTLARLIEGAAVSVLDEAVRDDISYEEGHRLVMLVALSTAGLSWREAAELIDASPELALEAQPEASTSLSAHSSGAQA</sequence>